<keyword evidence="4" id="KW-1185">Reference proteome</keyword>
<feature type="region of interest" description="Disordered" evidence="2">
    <location>
        <begin position="720"/>
        <end position="743"/>
    </location>
</feature>
<dbReference type="PROSITE" id="PS50005">
    <property type="entry name" value="TPR"/>
    <property type="match status" value="2"/>
</dbReference>
<dbReference type="InterPro" id="IPR039190">
    <property type="entry name" value="TTC14"/>
</dbReference>
<feature type="compositionally biased region" description="Basic residues" evidence="2">
    <location>
        <begin position="552"/>
        <end position="579"/>
    </location>
</feature>
<feature type="compositionally biased region" description="Basic and acidic residues" evidence="2">
    <location>
        <begin position="773"/>
        <end position="788"/>
    </location>
</feature>
<feature type="compositionally biased region" description="Basic and acidic residues" evidence="2">
    <location>
        <begin position="871"/>
        <end position="890"/>
    </location>
</feature>
<dbReference type="Proteomes" id="UP000318571">
    <property type="component" value="Chromosome 9"/>
</dbReference>
<feature type="compositionally biased region" description="Low complexity" evidence="2">
    <location>
        <begin position="611"/>
        <end position="620"/>
    </location>
</feature>
<dbReference type="STRING" id="6832.A0A553NXF1"/>
<dbReference type="PROSITE" id="PS50293">
    <property type="entry name" value="TPR_REGION"/>
    <property type="match status" value="1"/>
</dbReference>
<dbReference type="AlphaFoldDB" id="A0A553NXF1"/>
<feature type="repeat" description="TPR" evidence="1">
    <location>
        <begin position="368"/>
        <end position="401"/>
    </location>
</feature>
<dbReference type="PANTHER" id="PTHR23184:SF9">
    <property type="entry name" value="TETRATRICOPEPTIDE REPEAT PROTEIN 14"/>
    <property type="match status" value="1"/>
</dbReference>
<dbReference type="InterPro" id="IPR019734">
    <property type="entry name" value="TPR_rpt"/>
</dbReference>
<dbReference type="SMART" id="SM00028">
    <property type="entry name" value="TPR"/>
    <property type="match status" value="2"/>
</dbReference>
<feature type="region of interest" description="Disordered" evidence="2">
    <location>
        <begin position="773"/>
        <end position="796"/>
    </location>
</feature>
<reference evidence="3 4" key="1">
    <citation type="journal article" date="2018" name="Nat. Ecol. Evol.">
        <title>Genomic signatures of mitonuclear coevolution across populations of Tigriopus californicus.</title>
        <authorList>
            <person name="Barreto F.S."/>
            <person name="Watson E.T."/>
            <person name="Lima T.G."/>
            <person name="Willett C.S."/>
            <person name="Edmands S."/>
            <person name="Li W."/>
            <person name="Burton R.S."/>
        </authorList>
    </citation>
    <scope>NUCLEOTIDE SEQUENCE [LARGE SCALE GENOMIC DNA]</scope>
    <source>
        <strain evidence="3 4">San Diego</strain>
    </source>
</reference>
<evidence type="ECO:0000256" key="1">
    <source>
        <dbReference type="PROSITE-ProRule" id="PRU00339"/>
    </source>
</evidence>
<sequence length="981" mass="109786">MDPQLLKASLNYHGQPLAQSLQQSLSGLALDLTEASHEQYMARSRSFRLEDRGQRLALQRFIVHAAPRLFKRVAGPTSPAAPVDSDVIFPISHSLERFVPQPTVEGREKSFFQRLAPGDPMFARVSYRNPSGLLLALLGFHPVSPDKPTFTGDLALRSICPMKEALPLDPSDKPYALGDMMIVAVVEASPDSKRVLVSMMESSLNPKYRAQIRLGRINAVEVPTEVVNPPEPVRYDEALKQSSSFLNPSSVNEMAAALGLPIHGGSLCSTLKRVIPETELASGVRKRQNANWAFNHVASGIRHFNAGNNIEAFQCLNQALKIDAKNVEGLVARGALYANNGSLDRAVQDFEEALEVNPTHKNANKYIAETLVALGRNYEESGDVPKALESYDKILKFVPDHKEAMDSIVYLSAKATSSQAPIDVPSVKTTDDLDLQLPPSLGLIRDSGRRNRSCSSSLSPTRGPHPIRDLHPMSVPPPVGPTASMEVPLFPTPSSSTAMLSHMNFSVPPPGMIPFSGPSALDKDYEKRVQAFLSKTMTKENQKSRSRSRDKSSRKRSKSRDRRRRSGSREKRSRKRSRSRNRDRSRDRHRRKRSSSVGSSRDRSRREKESPSNGRVSSKSSKSRASSRHGRLPSQERSKKELRALVKRTPSPELNSIAERIKSQARALLGEDQGGEDIASKLNTFLTEDKQTSKQEEMSHVGKVAVPTFDRKRASSPGVKAAFDVPGTPSNSSAQTRMSMKSSEIHVREVDRPDHHRDPRERSPVVERRVVRHVEPSPPPKDHALHYEHRQRRERYGRRVDSISDLRSETLNIQLEREIIEKERAALLLAAQQYAQSRSPSMPSVDSPSPLRDLSRLSPQAIVDQARSRRRFGDSRSQSSERPKNGDSSRSRRRRERTRSRSRSGDRGRSRKARTFTSQPEESPKAGCSQWKTDYDYMDNVLSSVSSAVNLPEKEIIPGKNTFEEIEDFLSQAKRERKEKM</sequence>
<dbReference type="InterPro" id="IPR011990">
    <property type="entry name" value="TPR-like_helical_dom_sf"/>
</dbReference>
<comment type="caution">
    <text evidence="3">The sequence shown here is derived from an EMBL/GenBank/DDBJ whole genome shotgun (WGS) entry which is preliminary data.</text>
</comment>
<name>A0A553NXF1_TIGCA</name>
<feature type="compositionally biased region" description="Basic and acidic residues" evidence="2">
    <location>
        <begin position="634"/>
        <end position="644"/>
    </location>
</feature>
<accession>A0A553NXF1</accession>
<feature type="compositionally biased region" description="Polar residues" evidence="2">
    <location>
        <begin position="728"/>
        <end position="742"/>
    </location>
</feature>
<feature type="compositionally biased region" description="Basic and acidic residues" evidence="2">
    <location>
        <begin position="600"/>
        <end position="610"/>
    </location>
</feature>
<feature type="compositionally biased region" description="Basic residues" evidence="2">
    <location>
        <begin position="891"/>
        <end position="902"/>
    </location>
</feature>
<organism evidence="3 4">
    <name type="scientific">Tigriopus californicus</name>
    <name type="common">Marine copepod</name>
    <dbReference type="NCBI Taxonomy" id="6832"/>
    <lineage>
        <taxon>Eukaryota</taxon>
        <taxon>Metazoa</taxon>
        <taxon>Ecdysozoa</taxon>
        <taxon>Arthropoda</taxon>
        <taxon>Crustacea</taxon>
        <taxon>Multicrustacea</taxon>
        <taxon>Hexanauplia</taxon>
        <taxon>Copepoda</taxon>
        <taxon>Harpacticoida</taxon>
        <taxon>Harpacticidae</taxon>
        <taxon>Tigriopus</taxon>
    </lineage>
</organism>
<protein>
    <submittedName>
        <fullName evidence="3">Uncharacterized protein</fullName>
    </submittedName>
</protein>
<dbReference type="EMBL" id="VCGU01000009">
    <property type="protein sequence ID" value="TRY70113.1"/>
    <property type="molecule type" value="Genomic_DNA"/>
</dbReference>
<gene>
    <name evidence="3" type="ORF">TCAL_01195</name>
</gene>
<feature type="compositionally biased region" description="Basic and acidic residues" evidence="2">
    <location>
        <begin position="537"/>
        <end position="551"/>
    </location>
</feature>
<proteinExistence type="predicted"/>
<dbReference type="OMA" id="SHENSKM"/>
<feature type="compositionally biased region" description="Basic residues" evidence="2">
    <location>
        <begin position="621"/>
        <end position="631"/>
    </location>
</feature>
<evidence type="ECO:0000313" key="4">
    <source>
        <dbReference type="Proteomes" id="UP000318571"/>
    </source>
</evidence>
<dbReference type="Gene3D" id="1.25.40.10">
    <property type="entry name" value="Tetratricopeptide repeat domain"/>
    <property type="match status" value="1"/>
</dbReference>
<dbReference type="SUPFAM" id="SSF48452">
    <property type="entry name" value="TPR-like"/>
    <property type="match status" value="1"/>
</dbReference>
<evidence type="ECO:0000313" key="3">
    <source>
        <dbReference type="EMBL" id="TRY70113.1"/>
    </source>
</evidence>
<feature type="region of interest" description="Disordered" evidence="2">
    <location>
        <begin position="835"/>
        <end position="930"/>
    </location>
</feature>
<keyword evidence="1" id="KW-0802">TPR repeat</keyword>
<dbReference type="Pfam" id="PF13181">
    <property type="entry name" value="TPR_8"/>
    <property type="match status" value="1"/>
</dbReference>
<feature type="repeat" description="TPR" evidence="1">
    <location>
        <begin position="327"/>
        <end position="360"/>
    </location>
</feature>
<feature type="region of interest" description="Disordered" evidence="2">
    <location>
        <begin position="534"/>
        <end position="658"/>
    </location>
</feature>
<feature type="non-terminal residue" evidence="3">
    <location>
        <position position="981"/>
    </location>
</feature>
<feature type="region of interest" description="Disordered" evidence="2">
    <location>
        <begin position="749"/>
        <end position="768"/>
    </location>
</feature>
<feature type="region of interest" description="Disordered" evidence="2">
    <location>
        <begin position="438"/>
        <end position="490"/>
    </location>
</feature>
<evidence type="ECO:0000256" key="2">
    <source>
        <dbReference type="SAM" id="MobiDB-lite"/>
    </source>
</evidence>
<feature type="compositionally biased region" description="Low complexity" evidence="2">
    <location>
        <begin position="835"/>
        <end position="859"/>
    </location>
</feature>
<dbReference type="PANTHER" id="PTHR23184">
    <property type="entry name" value="TETRATRICOPEPTIDE REPEAT PROTEIN 14"/>
    <property type="match status" value="1"/>
</dbReference>